<evidence type="ECO:0000313" key="7">
    <source>
        <dbReference type="EMBL" id="REF72603.1"/>
    </source>
</evidence>
<comment type="function">
    <text evidence="5">Transfers an acetyl group from acetyl-CoA to L-homoserine, forming acetyl-L-homoserine.</text>
</comment>
<feature type="site" description="Important for acyl-CoA specificity" evidence="5">
    <location>
        <position position="111"/>
    </location>
</feature>
<dbReference type="GO" id="GO:0019281">
    <property type="term" value="P:L-methionine biosynthetic process from homoserine via O-succinyl-L-homoserine and cystathionine"/>
    <property type="evidence" value="ECO:0007669"/>
    <property type="project" value="InterPro"/>
</dbReference>
<evidence type="ECO:0000313" key="8">
    <source>
        <dbReference type="Proteomes" id="UP000256941"/>
    </source>
</evidence>
<organism evidence="7 8">
    <name type="scientific">Paracoccus versutus</name>
    <name type="common">Thiobacillus versutus</name>
    <dbReference type="NCBI Taxonomy" id="34007"/>
    <lineage>
        <taxon>Bacteria</taxon>
        <taxon>Pseudomonadati</taxon>
        <taxon>Pseudomonadota</taxon>
        <taxon>Alphaproteobacteria</taxon>
        <taxon>Rhodobacterales</taxon>
        <taxon>Paracoccaceae</taxon>
        <taxon>Paracoccus</taxon>
    </lineage>
</organism>
<comment type="caution">
    <text evidence="7">The sequence shown here is derived from an EMBL/GenBank/DDBJ whole genome shotgun (WGS) entry which is preliminary data.</text>
</comment>
<gene>
    <name evidence="5" type="primary">metAA</name>
    <name evidence="7" type="ORF">BDD41_1088</name>
</gene>
<dbReference type="UniPathway" id="UPA00051">
    <property type="reaction ID" value="UER00074"/>
</dbReference>
<dbReference type="EC" id="2.3.1.31" evidence="5"/>
<feature type="active site" description="Acyl-thioester intermediate" evidence="5 6">
    <location>
        <position position="142"/>
    </location>
</feature>
<reference evidence="7 8" key="1">
    <citation type="submission" date="2018-08" db="EMBL/GenBank/DDBJ databases">
        <title>Genomic Encyclopedia of Archaeal and Bacterial Type Strains, Phase II (KMG-II): from individual species to whole genera.</title>
        <authorList>
            <person name="Goeker M."/>
        </authorList>
    </citation>
    <scope>NUCLEOTIDE SEQUENCE [LARGE SCALE GENOMIC DNA]</scope>
    <source>
        <strain evidence="7 8">DSM 17099</strain>
    </source>
</reference>
<dbReference type="GO" id="GO:0008899">
    <property type="term" value="F:homoserine O-succinyltransferase activity"/>
    <property type="evidence" value="ECO:0007669"/>
    <property type="project" value="UniProtKB-UniRule"/>
</dbReference>
<dbReference type="InterPro" id="IPR033752">
    <property type="entry name" value="MetA_family"/>
</dbReference>
<dbReference type="RefSeq" id="WP_116220993.1">
    <property type="nucleotide sequence ID" value="NZ_CP038196.1"/>
</dbReference>
<keyword evidence="2 5" id="KW-0028">Amino-acid biosynthesis</keyword>
<keyword evidence="1 5" id="KW-0963">Cytoplasm</keyword>
<comment type="similarity">
    <text evidence="5">Belongs to the MetA family.</text>
</comment>
<dbReference type="GO" id="GO:0005737">
    <property type="term" value="C:cytoplasm"/>
    <property type="evidence" value="ECO:0007669"/>
    <property type="project" value="UniProtKB-SubCell"/>
</dbReference>
<comment type="catalytic activity">
    <reaction evidence="5">
        <text>L-homoserine + acetyl-CoA = O-acetyl-L-homoserine + CoA</text>
        <dbReference type="Rhea" id="RHEA:13701"/>
        <dbReference type="ChEBI" id="CHEBI:57287"/>
        <dbReference type="ChEBI" id="CHEBI:57288"/>
        <dbReference type="ChEBI" id="CHEBI:57476"/>
        <dbReference type="ChEBI" id="CHEBI:57716"/>
        <dbReference type="EC" id="2.3.1.31"/>
    </reaction>
</comment>
<accession>A0A3D9XTZ8</accession>
<dbReference type="SUPFAM" id="SSF52317">
    <property type="entry name" value="Class I glutamine amidotransferase-like"/>
    <property type="match status" value="1"/>
</dbReference>
<keyword evidence="4 5" id="KW-0012">Acyltransferase</keyword>
<dbReference type="Gene3D" id="3.40.50.880">
    <property type="match status" value="1"/>
</dbReference>
<keyword evidence="5" id="KW-0486">Methionine biosynthesis</keyword>
<comment type="subcellular location">
    <subcellularLocation>
        <location evidence="5">Cytoplasm</location>
    </subcellularLocation>
</comment>
<evidence type="ECO:0000256" key="1">
    <source>
        <dbReference type="ARBA" id="ARBA00022490"/>
    </source>
</evidence>
<feature type="binding site" evidence="5">
    <location>
        <position position="163"/>
    </location>
    <ligand>
        <name>substrate</name>
    </ligand>
</feature>
<dbReference type="NCBIfam" id="TIGR01001">
    <property type="entry name" value="metA"/>
    <property type="match status" value="1"/>
</dbReference>
<sequence length="311" mass="35338">MPIKVPDGLPAGRLLEAEGVHVMREADAMRQDIRPLRIGLLNLMPDKIRTETQFIRLLGATPLQIELSLVRITDHIARNTSPVHLASFYRPWAEVRAEKFDGFIVTGAPVEQMDYEEVRYWREMRDVFAWTQTNVHATLAICWAAQAALYHHHGVSKRPLPRKAFGLIRHANTAPASPFLRGFSDGFRVPVSRWTEVRRDDLPAGRGIQVLAESLESGLCLLHDPRRRSLYMFNHLEYDTTTLAEEYARDGGGQLPVGYFPGDDPARPPENTWRSHAHLFFGNWLNEMYQSTPYDMARIGEPVAEAVDLAC</sequence>
<dbReference type="GO" id="GO:0004414">
    <property type="term" value="F:homoserine O-acetyltransferase activity"/>
    <property type="evidence" value="ECO:0007669"/>
    <property type="project" value="UniProtKB-EC"/>
</dbReference>
<evidence type="ECO:0000256" key="6">
    <source>
        <dbReference type="PIRSR" id="PIRSR000450-1"/>
    </source>
</evidence>
<dbReference type="HAMAP" id="MF_00295">
    <property type="entry name" value="MetA_acyltransf"/>
    <property type="match status" value="1"/>
</dbReference>
<comment type="pathway">
    <text evidence="5">Amino-acid biosynthesis; L-methionine biosynthesis via de novo pathway; O-acetyl-L-homoserine from L-homoserine: step 1/1.</text>
</comment>
<dbReference type="InterPro" id="IPR005697">
    <property type="entry name" value="HST_MetA"/>
</dbReference>
<dbReference type="Pfam" id="PF04204">
    <property type="entry name" value="HTS"/>
    <property type="match status" value="1"/>
</dbReference>
<evidence type="ECO:0000256" key="2">
    <source>
        <dbReference type="ARBA" id="ARBA00022605"/>
    </source>
</evidence>
<dbReference type="Proteomes" id="UP000256941">
    <property type="component" value="Unassembled WGS sequence"/>
</dbReference>
<dbReference type="PIRSF" id="PIRSF000450">
    <property type="entry name" value="H_ser_succinyltr"/>
    <property type="match status" value="1"/>
</dbReference>
<dbReference type="InterPro" id="IPR029062">
    <property type="entry name" value="Class_I_gatase-like"/>
</dbReference>
<evidence type="ECO:0000256" key="5">
    <source>
        <dbReference type="HAMAP-Rule" id="MF_00295"/>
    </source>
</evidence>
<feature type="active site" evidence="5">
    <location>
        <position position="237"/>
    </location>
</feature>
<feature type="binding site" evidence="5">
    <location>
        <position position="192"/>
    </location>
    <ligand>
        <name>substrate</name>
    </ligand>
</feature>
<dbReference type="PANTHER" id="PTHR20919">
    <property type="entry name" value="HOMOSERINE O-SUCCINYLTRANSFERASE"/>
    <property type="match status" value="1"/>
</dbReference>
<feature type="site" description="Important for substrate specificity" evidence="5">
    <location>
        <position position="192"/>
    </location>
</feature>
<name>A0A3D9XTZ8_PARVE</name>
<comment type="caution">
    <text evidence="5">Lacks conserved residue(s) required for the propagation of feature annotation.</text>
</comment>
<dbReference type="EMBL" id="QTUJ01000001">
    <property type="protein sequence ID" value="REF72603.1"/>
    <property type="molecule type" value="Genomic_DNA"/>
</dbReference>
<keyword evidence="3 5" id="KW-0808">Transferase</keyword>
<feature type="active site" description="Proton acceptor" evidence="5">
    <location>
        <position position="235"/>
    </location>
</feature>
<dbReference type="AlphaFoldDB" id="A0A3D9XTZ8"/>
<protein>
    <recommendedName>
        <fullName evidence="5">Homoserine O-acetyltransferase</fullName>
        <shortName evidence="5">HAT</shortName>
        <ecNumber evidence="5">2.3.1.31</ecNumber>
    </recommendedName>
    <alternativeName>
        <fullName evidence="5">Homoserine transacetylase</fullName>
        <shortName evidence="5">HTA</shortName>
    </alternativeName>
</protein>
<evidence type="ECO:0000256" key="3">
    <source>
        <dbReference type="ARBA" id="ARBA00022679"/>
    </source>
</evidence>
<evidence type="ECO:0000256" key="4">
    <source>
        <dbReference type="ARBA" id="ARBA00023315"/>
    </source>
</evidence>
<proteinExistence type="inferred from homology"/>
<dbReference type="PANTHER" id="PTHR20919:SF0">
    <property type="entry name" value="HOMOSERINE O-SUCCINYLTRANSFERASE"/>
    <property type="match status" value="1"/>
</dbReference>
<dbReference type="CDD" id="cd03131">
    <property type="entry name" value="GATase1_HTS"/>
    <property type="match status" value="1"/>
</dbReference>
<feature type="binding site" evidence="5">
    <location>
        <position position="249"/>
    </location>
    <ligand>
        <name>substrate</name>
    </ligand>
</feature>